<dbReference type="GeneID" id="78778017"/>
<protein>
    <submittedName>
        <fullName evidence="1">Uncharacterized protein</fullName>
    </submittedName>
</protein>
<dbReference type="RefSeq" id="XP_053580211.1">
    <property type="nucleotide sequence ID" value="XM_053736645.1"/>
</dbReference>
<name>A0A6A5G4H9_CAERE</name>
<dbReference type="AlphaFoldDB" id="A0A6A5G4H9"/>
<accession>A0A6A5G4H9</accession>
<dbReference type="KEGG" id="crq:GCK72_026083"/>
<proteinExistence type="predicted"/>
<sequence length="92" mass="10897">MDIVVTKAKYEGSIPVKLVHLLTEDYKVIDINAPVLKNDRELVNMLSRLWNVKTMKDSDDLCIRFYHFTCCMPVTLHTIMQPIMYWYDRFAP</sequence>
<dbReference type="Proteomes" id="UP000483820">
    <property type="component" value="Chromosome X"/>
</dbReference>
<dbReference type="EMBL" id="WUAV01000006">
    <property type="protein sequence ID" value="KAF1749615.1"/>
    <property type="molecule type" value="Genomic_DNA"/>
</dbReference>
<gene>
    <name evidence="1" type="ORF">GCK72_026083</name>
</gene>
<evidence type="ECO:0000313" key="1">
    <source>
        <dbReference type="EMBL" id="KAF1749615.1"/>
    </source>
</evidence>
<comment type="caution">
    <text evidence="1">The sequence shown here is derived from an EMBL/GenBank/DDBJ whole genome shotgun (WGS) entry which is preliminary data.</text>
</comment>
<reference evidence="1 2" key="1">
    <citation type="submission" date="2019-12" db="EMBL/GenBank/DDBJ databases">
        <title>Chromosome-level assembly of the Caenorhabditis remanei genome.</title>
        <authorList>
            <person name="Teterina A.A."/>
            <person name="Willis J.H."/>
            <person name="Phillips P.C."/>
        </authorList>
    </citation>
    <scope>NUCLEOTIDE SEQUENCE [LARGE SCALE GENOMIC DNA]</scope>
    <source>
        <strain evidence="1 2">PX506</strain>
        <tissue evidence="1">Whole organism</tissue>
    </source>
</reference>
<evidence type="ECO:0000313" key="2">
    <source>
        <dbReference type="Proteomes" id="UP000483820"/>
    </source>
</evidence>
<organism evidence="1 2">
    <name type="scientific">Caenorhabditis remanei</name>
    <name type="common">Caenorhabditis vulgaris</name>
    <dbReference type="NCBI Taxonomy" id="31234"/>
    <lineage>
        <taxon>Eukaryota</taxon>
        <taxon>Metazoa</taxon>
        <taxon>Ecdysozoa</taxon>
        <taxon>Nematoda</taxon>
        <taxon>Chromadorea</taxon>
        <taxon>Rhabditida</taxon>
        <taxon>Rhabditina</taxon>
        <taxon>Rhabditomorpha</taxon>
        <taxon>Rhabditoidea</taxon>
        <taxon>Rhabditidae</taxon>
        <taxon>Peloderinae</taxon>
        <taxon>Caenorhabditis</taxon>
    </lineage>
</organism>
<dbReference type="CTD" id="78778017"/>